<evidence type="ECO:0000256" key="7">
    <source>
        <dbReference type="ARBA" id="ARBA00022806"/>
    </source>
</evidence>
<dbReference type="SMART" id="SM00488">
    <property type="entry name" value="DEXDc2"/>
    <property type="match status" value="1"/>
</dbReference>
<dbReference type="InterPro" id="IPR013020">
    <property type="entry name" value="Rad3/Chl1-like"/>
</dbReference>
<dbReference type="InterPro" id="IPR014013">
    <property type="entry name" value="Helic_SF1/SF2_ATP-bd_DinG/Rad3"/>
</dbReference>
<evidence type="ECO:0000313" key="16">
    <source>
        <dbReference type="Proteomes" id="UP000614350"/>
    </source>
</evidence>
<evidence type="ECO:0000256" key="9">
    <source>
        <dbReference type="ARBA" id="ARBA00023004"/>
    </source>
</evidence>
<evidence type="ECO:0000256" key="5">
    <source>
        <dbReference type="ARBA" id="ARBA00022741"/>
    </source>
</evidence>
<evidence type="ECO:0000256" key="11">
    <source>
        <dbReference type="ARBA" id="ARBA00023235"/>
    </source>
</evidence>
<dbReference type="PANTHER" id="PTHR11472">
    <property type="entry name" value="DNA REPAIR DEAD HELICASE RAD3/XP-D SUBFAMILY MEMBER"/>
    <property type="match status" value="1"/>
</dbReference>
<dbReference type="GO" id="GO:0005524">
    <property type="term" value="F:ATP binding"/>
    <property type="evidence" value="ECO:0007669"/>
    <property type="project" value="UniProtKB-KW"/>
</dbReference>
<evidence type="ECO:0000256" key="8">
    <source>
        <dbReference type="ARBA" id="ARBA00022840"/>
    </source>
</evidence>
<dbReference type="Proteomes" id="UP000614350">
    <property type="component" value="Unassembled WGS sequence"/>
</dbReference>
<evidence type="ECO:0000256" key="4">
    <source>
        <dbReference type="ARBA" id="ARBA00022723"/>
    </source>
</evidence>
<feature type="domain" description="Helicase ATP-binding" evidence="14">
    <location>
        <begin position="6"/>
        <end position="406"/>
    </location>
</feature>
<keyword evidence="10" id="KW-0411">Iron-sulfur</keyword>
<dbReference type="NCBIfam" id="TIGR00604">
    <property type="entry name" value="rad3"/>
    <property type="match status" value="1"/>
</dbReference>
<evidence type="ECO:0000256" key="13">
    <source>
        <dbReference type="SAM" id="Coils"/>
    </source>
</evidence>
<keyword evidence="4" id="KW-0479">Metal-binding</keyword>
<keyword evidence="13" id="KW-0175">Coiled coil</keyword>
<dbReference type="InterPro" id="IPR045028">
    <property type="entry name" value="DinG/Rad3-like"/>
</dbReference>
<keyword evidence="11" id="KW-0413">Isomerase</keyword>
<gene>
    <name evidence="15" type="ORF">HZH66_008088</name>
</gene>
<evidence type="ECO:0000313" key="15">
    <source>
        <dbReference type="EMBL" id="KAF7394914.1"/>
    </source>
</evidence>
<dbReference type="InterPro" id="IPR027417">
    <property type="entry name" value="P-loop_NTPase"/>
</dbReference>
<dbReference type="CDD" id="cd18788">
    <property type="entry name" value="SF2_C_XPD"/>
    <property type="match status" value="1"/>
</dbReference>
<comment type="caution">
    <text evidence="15">The sequence shown here is derived from an EMBL/GenBank/DDBJ whole genome shotgun (WGS) entry which is preliminary data.</text>
</comment>
<evidence type="ECO:0000256" key="10">
    <source>
        <dbReference type="ARBA" id="ARBA00023014"/>
    </source>
</evidence>
<evidence type="ECO:0000256" key="12">
    <source>
        <dbReference type="ARBA" id="ARBA00023242"/>
    </source>
</evidence>
<keyword evidence="7" id="KW-0347">Helicase</keyword>
<comment type="similarity">
    <text evidence="3">Belongs to the DEAD box helicase family. DEAH subfamily. DDX11/CHL1 sub-subfamily.</text>
</comment>
<evidence type="ECO:0000259" key="14">
    <source>
        <dbReference type="PROSITE" id="PS51193"/>
    </source>
</evidence>
<dbReference type="GO" id="GO:0016818">
    <property type="term" value="F:hydrolase activity, acting on acid anhydrides, in phosphorus-containing anhydrides"/>
    <property type="evidence" value="ECO:0007669"/>
    <property type="project" value="InterPro"/>
</dbReference>
<dbReference type="AlphaFoldDB" id="A0A834JUL1"/>
<dbReference type="Pfam" id="PF13307">
    <property type="entry name" value="Helicase_C_2"/>
    <property type="match status" value="1"/>
</dbReference>
<dbReference type="GO" id="GO:0005634">
    <property type="term" value="C:nucleus"/>
    <property type="evidence" value="ECO:0007669"/>
    <property type="project" value="UniProtKB-SubCell"/>
</dbReference>
<dbReference type="EMBL" id="JACSEA010000008">
    <property type="protein sequence ID" value="KAF7394914.1"/>
    <property type="molecule type" value="Genomic_DNA"/>
</dbReference>
<keyword evidence="8" id="KW-0067">ATP-binding</keyword>
<comment type="subcellular location">
    <subcellularLocation>
        <location evidence="2">Nucleus</location>
    </subcellularLocation>
</comment>
<organism evidence="15 16">
    <name type="scientific">Vespula vulgaris</name>
    <name type="common">Yellow jacket</name>
    <name type="synonym">Wasp</name>
    <dbReference type="NCBI Taxonomy" id="7454"/>
    <lineage>
        <taxon>Eukaryota</taxon>
        <taxon>Metazoa</taxon>
        <taxon>Ecdysozoa</taxon>
        <taxon>Arthropoda</taxon>
        <taxon>Hexapoda</taxon>
        <taxon>Insecta</taxon>
        <taxon>Pterygota</taxon>
        <taxon>Neoptera</taxon>
        <taxon>Endopterygota</taxon>
        <taxon>Hymenoptera</taxon>
        <taxon>Apocrita</taxon>
        <taxon>Aculeata</taxon>
        <taxon>Vespoidea</taxon>
        <taxon>Vespidae</taxon>
        <taxon>Vespinae</taxon>
        <taxon>Vespula</taxon>
    </lineage>
</organism>
<sequence>MCNMETPDVFPFPFTPYKIQQEFMKELYKCIENGNLGIFESPTGTGKSLSVICGALKWLIDHEKLQKEELNSKITDLDDKIKMIESTSNDWFLCQTEQMEFNLQKRELQAKLDAISKYEKKMQQYKEKIKKENIKEKRAYVKLKSKPSDTEKDDSVSIDSQNDEIDKKLLLIDELSDSENSEEEKEEEQQSFHTKIFFCSRTHSQLSQFVKELKRSPYSENVAVVTLASRYNYCINKNVKKLKHNNLINEQCLQLQRKKTTRKEEKHVKKLKTTNCCPFLPGNQESLMAELLSDIHDIEEIIKKGEELNTCTYYAVRKSIQEGQLILVPYNSILHKNTRISSGINLKGNILIIDEAHNLLEAIERMYSASITGRNILHACNQLSQYQKRYQALFNAKNVLHLNQLSFCLKKFLTVFGATTKSLPTDNISGDLPSKLYTIQEFERTTEIDTLNIFNLISFVKKSKLIHKLRGFIEQYGNDIKIQESNKNKSGITQFLKSISNVNKEENVTSPEVVQNENETNSPLTLILSFLECLENNCADGRIIVIPGSTVGQGILKFLLLNPAAHFHDVVTEARAIILAGGTMEPVSEFTEQLFLAAGVKPERIITFSCDHVIPPENIISNILTCGPTGVEFEFNFKNRQNTKLLDELGRMLINFCNVIPAGVVVFLPSYDYENIVYEHLYKSGVITKIRLKKQIFREPRSTSQVNDVLEQYARCINFPQNPQNGSLLFSVIGGKLSEGLNFSDNLGRCIIVIGMPYPNIKSIELQEKIKYLNENVRSDAGQNFYENSCMKAVNQCIGRAVRHINDYSSVILVDVRYRYKMQALPRWIQRSLTVSHSFGNTIGAVAKFFAAKKRNT</sequence>
<feature type="coiled-coil region" evidence="13">
    <location>
        <begin position="60"/>
        <end position="135"/>
    </location>
</feature>
<protein>
    <recommendedName>
        <fullName evidence="14">Helicase ATP-binding domain-containing protein</fullName>
    </recommendedName>
</protein>
<dbReference type="GO" id="GO:0003677">
    <property type="term" value="F:DNA binding"/>
    <property type="evidence" value="ECO:0007669"/>
    <property type="project" value="InterPro"/>
</dbReference>
<evidence type="ECO:0000256" key="6">
    <source>
        <dbReference type="ARBA" id="ARBA00022801"/>
    </source>
</evidence>
<keyword evidence="6" id="KW-0378">Hydrolase</keyword>
<dbReference type="Pfam" id="PF06733">
    <property type="entry name" value="DEAD_2"/>
    <property type="match status" value="1"/>
</dbReference>
<dbReference type="GO" id="GO:0006139">
    <property type="term" value="P:nucleobase-containing compound metabolic process"/>
    <property type="evidence" value="ECO:0007669"/>
    <property type="project" value="InterPro"/>
</dbReference>
<evidence type="ECO:0000256" key="1">
    <source>
        <dbReference type="ARBA" id="ARBA00001966"/>
    </source>
</evidence>
<keyword evidence="5" id="KW-0547">Nucleotide-binding</keyword>
<comment type="cofactor">
    <cofactor evidence="1">
        <name>[4Fe-4S] cluster</name>
        <dbReference type="ChEBI" id="CHEBI:49883"/>
    </cofactor>
</comment>
<dbReference type="SMART" id="SM00491">
    <property type="entry name" value="HELICc2"/>
    <property type="match status" value="1"/>
</dbReference>
<dbReference type="InterPro" id="IPR006554">
    <property type="entry name" value="Helicase-like_DEXD_c2"/>
</dbReference>
<evidence type="ECO:0000256" key="3">
    <source>
        <dbReference type="ARBA" id="ARBA00008435"/>
    </source>
</evidence>
<dbReference type="GO" id="GO:0003678">
    <property type="term" value="F:DNA helicase activity"/>
    <property type="evidence" value="ECO:0007669"/>
    <property type="project" value="InterPro"/>
</dbReference>
<name>A0A834JUL1_VESVU</name>
<proteinExistence type="inferred from homology"/>
<evidence type="ECO:0000256" key="2">
    <source>
        <dbReference type="ARBA" id="ARBA00004123"/>
    </source>
</evidence>
<keyword evidence="9" id="KW-0408">Iron</keyword>
<dbReference type="GO" id="GO:0034085">
    <property type="term" value="P:establishment of sister chromatid cohesion"/>
    <property type="evidence" value="ECO:0007669"/>
    <property type="project" value="TreeGrafter"/>
</dbReference>
<accession>A0A834JUL1</accession>
<dbReference type="GO" id="GO:0051536">
    <property type="term" value="F:iron-sulfur cluster binding"/>
    <property type="evidence" value="ECO:0007669"/>
    <property type="project" value="UniProtKB-KW"/>
</dbReference>
<dbReference type="SUPFAM" id="SSF52540">
    <property type="entry name" value="P-loop containing nucleoside triphosphate hydrolases"/>
    <property type="match status" value="1"/>
</dbReference>
<dbReference type="InterPro" id="IPR010614">
    <property type="entry name" value="RAD3-like_helicase_DEAD"/>
</dbReference>
<dbReference type="Gene3D" id="3.40.50.300">
    <property type="entry name" value="P-loop containing nucleotide triphosphate hydrolases"/>
    <property type="match status" value="3"/>
</dbReference>
<dbReference type="PROSITE" id="PS51193">
    <property type="entry name" value="HELICASE_ATP_BIND_2"/>
    <property type="match status" value="1"/>
</dbReference>
<reference evidence="15" key="1">
    <citation type="journal article" date="2020" name="G3 (Bethesda)">
        <title>High-Quality Assemblies for Three Invasive Social Wasps from the &lt;i&gt;Vespula&lt;/i&gt; Genus.</title>
        <authorList>
            <person name="Harrop T.W.R."/>
            <person name="Guhlin J."/>
            <person name="McLaughlin G.M."/>
            <person name="Permina E."/>
            <person name="Stockwell P."/>
            <person name="Gilligan J."/>
            <person name="Le Lec M.F."/>
            <person name="Gruber M.A.M."/>
            <person name="Quinn O."/>
            <person name="Lovegrove M."/>
            <person name="Duncan E.J."/>
            <person name="Remnant E.J."/>
            <person name="Van Eeckhoven J."/>
            <person name="Graham B."/>
            <person name="Knapp R.A."/>
            <person name="Langford K.W."/>
            <person name="Kronenberg Z."/>
            <person name="Press M.O."/>
            <person name="Eacker S.M."/>
            <person name="Wilson-Rankin E.E."/>
            <person name="Purcell J."/>
            <person name="Lester P.J."/>
            <person name="Dearden P.K."/>
        </authorList>
    </citation>
    <scope>NUCLEOTIDE SEQUENCE</scope>
    <source>
        <strain evidence="15">Marl-1</strain>
    </source>
</reference>
<dbReference type="GO" id="GO:0046872">
    <property type="term" value="F:metal ion binding"/>
    <property type="evidence" value="ECO:0007669"/>
    <property type="project" value="UniProtKB-KW"/>
</dbReference>
<dbReference type="PANTHER" id="PTHR11472:SF41">
    <property type="entry name" value="ATP-DEPENDENT DNA HELICASE DDX11-RELATED"/>
    <property type="match status" value="1"/>
</dbReference>
<keyword evidence="12" id="KW-0539">Nucleus</keyword>
<dbReference type="InterPro" id="IPR006555">
    <property type="entry name" value="ATP-dep_Helicase_C"/>
</dbReference>
<keyword evidence="16" id="KW-1185">Reference proteome</keyword>